<reference evidence="1" key="1">
    <citation type="journal article" date="2014" name="PLoS ONE">
        <title>Transcriptome-Based Identification of ABC Transporters in the Western Tarnished Plant Bug Lygus hesperus.</title>
        <authorList>
            <person name="Hull J.J."/>
            <person name="Chaney K."/>
            <person name="Geib S.M."/>
            <person name="Fabrick J.A."/>
            <person name="Brent C.S."/>
            <person name="Walsh D."/>
            <person name="Lavine L.C."/>
        </authorList>
    </citation>
    <scope>NUCLEOTIDE SEQUENCE</scope>
</reference>
<accession>A0A0A9XR66</accession>
<dbReference type="EMBL" id="GBHO01022256">
    <property type="protein sequence ID" value="JAG21348.1"/>
    <property type="molecule type" value="Transcribed_RNA"/>
</dbReference>
<dbReference type="GO" id="GO:0016740">
    <property type="term" value="F:transferase activity"/>
    <property type="evidence" value="ECO:0007669"/>
    <property type="project" value="UniProtKB-KW"/>
</dbReference>
<protein>
    <submittedName>
        <fullName evidence="1">Geranylgeranyl transferase type-2 subunit beta</fullName>
    </submittedName>
</protein>
<name>A0A0A9XR66_LYGHE</name>
<feature type="non-terminal residue" evidence="1">
    <location>
        <position position="1"/>
    </location>
</feature>
<sequence>CAFRFDNINRPQCMCVCWGSTLLCSASPTTSVNNAVLKFGNGYNDDGDSNQKTLQSTYVGAFGSVDDEFAWAESEFIKDGKVASIRRIANVQEGITTTLLSRSQHCVKENDDEFINHSGAAQYQDNGAAAANGNNENVSYSELTTSNTSLLYQPMETASAPVIFGLVGIEAPGDMSPEEADMKNRFSYAILRGSGVSATPKVTNRRAEANKVRRVSYHRKKDILKH</sequence>
<organism evidence="1">
    <name type="scientific">Lygus hesperus</name>
    <name type="common">Western plant bug</name>
    <dbReference type="NCBI Taxonomy" id="30085"/>
    <lineage>
        <taxon>Eukaryota</taxon>
        <taxon>Metazoa</taxon>
        <taxon>Ecdysozoa</taxon>
        <taxon>Arthropoda</taxon>
        <taxon>Hexapoda</taxon>
        <taxon>Insecta</taxon>
        <taxon>Pterygota</taxon>
        <taxon>Neoptera</taxon>
        <taxon>Paraneoptera</taxon>
        <taxon>Hemiptera</taxon>
        <taxon>Heteroptera</taxon>
        <taxon>Panheteroptera</taxon>
        <taxon>Cimicomorpha</taxon>
        <taxon>Miridae</taxon>
        <taxon>Mirini</taxon>
        <taxon>Lygus</taxon>
    </lineage>
</organism>
<proteinExistence type="predicted"/>
<evidence type="ECO:0000313" key="1">
    <source>
        <dbReference type="EMBL" id="JAG21348.1"/>
    </source>
</evidence>
<dbReference type="AlphaFoldDB" id="A0A0A9XR66"/>
<reference evidence="1" key="2">
    <citation type="submission" date="2014-07" db="EMBL/GenBank/DDBJ databases">
        <authorList>
            <person name="Hull J."/>
        </authorList>
    </citation>
    <scope>NUCLEOTIDE SEQUENCE</scope>
</reference>
<keyword evidence="1" id="KW-0808">Transferase</keyword>
<feature type="non-terminal residue" evidence="1">
    <location>
        <position position="226"/>
    </location>
</feature>
<gene>
    <name evidence="1" type="primary">Rabggtb</name>
    <name evidence="1" type="ORF">CM83_99853</name>
</gene>